<dbReference type="Gene3D" id="3.90.550.20">
    <property type="match status" value="1"/>
</dbReference>
<dbReference type="Proteomes" id="UP001321473">
    <property type="component" value="Unassembled WGS sequence"/>
</dbReference>
<comment type="caution">
    <text evidence="1">The sequence shown here is derived from an EMBL/GenBank/DDBJ whole genome shotgun (WGS) entry which is preliminary data.</text>
</comment>
<accession>A0AAQ4FF21</accession>
<dbReference type="Pfam" id="PF04488">
    <property type="entry name" value="Gly_transf_sug"/>
    <property type="match status" value="1"/>
</dbReference>
<dbReference type="EMBL" id="JARKHS020003260">
    <property type="protein sequence ID" value="KAK8785867.1"/>
    <property type="molecule type" value="Genomic_DNA"/>
</dbReference>
<dbReference type="SUPFAM" id="SSF53448">
    <property type="entry name" value="Nucleotide-diphospho-sugar transferases"/>
    <property type="match status" value="1"/>
</dbReference>
<protein>
    <recommendedName>
        <fullName evidence="3">Alpha-1,4-N-acetylglucosaminyltransferase</fullName>
    </recommendedName>
</protein>
<dbReference type="PANTHER" id="PTHR46830">
    <property type="entry name" value="TRANSFERASE, PUTATIVE-RELATED"/>
    <property type="match status" value="1"/>
</dbReference>
<reference evidence="1 2" key="1">
    <citation type="journal article" date="2023" name="Arcadia Sci">
        <title>De novo assembly of a long-read Amblyomma americanum tick genome.</title>
        <authorList>
            <person name="Chou S."/>
            <person name="Poskanzer K.E."/>
            <person name="Rollins M."/>
            <person name="Thuy-Boun P.S."/>
        </authorList>
    </citation>
    <scope>NUCLEOTIDE SEQUENCE [LARGE SCALE GENOMIC DNA]</scope>
    <source>
        <strain evidence="1">F_SG_1</strain>
        <tissue evidence="1">Salivary glands</tissue>
    </source>
</reference>
<organism evidence="1 2">
    <name type="scientific">Amblyomma americanum</name>
    <name type="common">Lone star tick</name>
    <dbReference type="NCBI Taxonomy" id="6943"/>
    <lineage>
        <taxon>Eukaryota</taxon>
        <taxon>Metazoa</taxon>
        <taxon>Ecdysozoa</taxon>
        <taxon>Arthropoda</taxon>
        <taxon>Chelicerata</taxon>
        <taxon>Arachnida</taxon>
        <taxon>Acari</taxon>
        <taxon>Parasitiformes</taxon>
        <taxon>Ixodida</taxon>
        <taxon>Ixodoidea</taxon>
        <taxon>Ixodidae</taxon>
        <taxon>Amblyomminae</taxon>
        <taxon>Amblyomma</taxon>
    </lineage>
</organism>
<dbReference type="InterPro" id="IPR029044">
    <property type="entry name" value="Nucleotide-diphossugar_trans"/>
</dbReference>
<dbReference type="PANTHER" id="PTHR46830:SF1">
    <property type="entry name" value="ALPHA-1,4-N-ACETYLGLUCOSAMINYLTRANSFERASE"/>
    <property type="match status" value="1"/>
</dbReference>
<evidence type="ECO:0000313" key="2">
    <source>
        <dbReference type="Proteomes" id="UP001321473"/>
    </source>
</evidence>
<name>A0AAQ4FF21_AMBAM</name>
<sequence>MQQKYHVADVARVQILRRYGGIYLDWDVFVIQSLRRFLRYEATLPCTPNVWIANNILIFHKNSRFLRLYIESFREWNYNPAEVPTKLLVLKRQHLVNCMSYNLEAGLDMLGVVFEPHGYPNWRDAFAVHSYIYHRGESPYDALKNKEFSLTNVRDLDNAMGQMTRSVLFGTSDFVDPDTPVLSVTELAARKDRGEDLTKVKPGNAKPFYRPIKV</sequence>
<proteinExistence type="predicted"/>
<keyword evidence="2" id="KW-1185">Reference proteome</keyword>
<evidence type="ECO:0000313" key="1">
    <source>
        <dbReference type="EMBL" id="KAK8785867.1"/>
    </source>
</evidence>
<dbReference type="InterPro" id="IPR007577">
    <property type="entry name" value="GlycoTrfase_DXD_sugar-bd_CS"/>
</dbReference>
<evidence type="ECO:0008006" key="3">
    <source>
        <dbReference type="Google" id="ProtNLM"/>
    </source>
</evidence>
<dbReference type="AlphaFoldDB" id="A0AAQ4FF21"/>
<gene>
    <name evidence="1" type="ORF">V5799_007768</name>
</gene>